<keyword evidence="3" id="KW-0732">Signal</keyword>
<dbReference type="Proteomes" id="UP001239782">
    <property type="component" value="Chromosome"/>
</dbReference>
<feature type="chain" id="PRO_5041444261" evidence="3">
    <location>
        <begin position="21"/>
        <end position="1417"/>
    </location>
</feature>
<proteinExistence type="predicted"/>
<feature type="region of interest" description="Disordered" evidence="1">
    <location>
        <begin position="1343"/>
        <end position="1417"/>
    </location>
</feature>
<keyword evidence="2" id="KW-0812">Transmembrane</keyword>
<feature type="compositionally biased region" description="Basic and acidic residues" evidence="1">
    <location>
        <begin position="1408"/>
        <end position="1417"/>
    </location>
</feature>
<feature type="signal peptide" evidence="3">
    <location>
        <begin position="1"/>
        <end position="20"/>
    </location>
</feature>
<dbReference type="RefSeq" id="WP_309203945.1">
    <property type="nucleotide sequence ID" value="NZ_CP133548.1"/>
</dbReference>
<name>A0AA51RW95_9GAMM</name>
<evidence type="ECO:0000313" key="5">
    <source>
        <dbReference type="Proteomes" id="UP001239782"/>
    </source>
</evidence>
<feature type="compositionally biased region" description="Polar residues" evidence="1">
    <location>
        <begin position="1357"/>
        <end position="1366"/>
    </location>
</feature>
<feature type="transmembrane region" description="Helical" evidence="2">
    <location>
        <begin position="1201"/>
        <end position="1226"/>
    </location>
</feature>
<reference evidence="4 5" key="1">
    <citation type="submission" date="2023-08" db="EMBL/GenBank/DDBJ databases">
        <title>Pleionea litopenaei sp. nov., isolated from stomach of juvenile Litopenaeus vannamei.</title>
        <authorList>
            <person name="Rho A.M."/>
            <person name="Hwang C.Y."/>
        </authorList>
    </citation>
    <scope>NUCLEOTIDE SEQUENCE [LARGE SCALE GENOMIC DNA]</scope>
    <source>
        <strain evidence="4 5">HL-JVS1</strain>
    </source>
</reference>
<feature type="transmembrane region" description="Helical" evidence="2">
    <location>
        <begin position="1307"/>
        <end position="1328"/>
    </location>
</feature>
<organism evidence="4 5">
    <name type="scientific">Pleionea litopenaei</name>
    <dbReference type="NCBI Taxonomy" id="3070815"/>
    <lineage>
        <taxon>Bacteria</taxon>
        <taxon>Pseudomonadati</taxon>
        <taxon>Pseudomonadota</taxon>
        <taxon>Gammaproteobacteria</taxon>
        <taxon>Oceanospirillales</taxon>
        <taxon>Pleioneaceae</taxon>
        <taxon>Pleionea</taxon>
    </lineage>
</organism>
<dbReference type="EMBL" id="CP133548">
    <property type="protein sequence ID" value="WMS88725.1"/>
    <property type="molecule type" value="Genomic_DNA"/>
</dbReference>
<feature type="transmembrane region" description="Helical" evidence="2">
    <location>
        <begin position="539"/>
        <end position="557"/>
    </location>
</feature>
<accession>A0AA51RW95</accession>
<evidence type="ECO:0000256" key="3">
    <source>
        <dbReference type="SAM" id="SignalP"/>
    </source>
</evidence>
<keyword evidence="2" id="KW-1133">Transmembrane helix</keyword>
<gene>
    <name evidence="4" type="ORF">Q9312_07360</name>
</gene>
<evidence type="ECO:0000256" key="2">
    <source>
        <dbReference type="SAM" id="Phobius"/>
    </source>
</evidence>
<feature type="compositionally biased region" description="Basic and acidic residues" evidence="1">
    <location>
        <begin position="1389"/>
        <end position="1399"/>
    </location>
</feature>
<feature type="transmembrane region" description="Helical" evidence="2">
    <location>
        <begin position="508"/>
        <end position="527"/>
    </location>
</feature>
<keyword evidence="5" id="KW-1185">Reference proteome</keyword>
<feature type="compositionally biased region" description="Low complexity" evidence="1">
    <location>
        <begin position="1372"/>
        <end position="1388"/>
    </location>
</feature>
<feature type="transmembrane region" description="Helical" evidence="2">
    <location>
        <begin position="1172"/>
        <end position="1189"/>
    </location>
</feature>
<sequence length="1417" mass="158831">MSKVVKATLFIFSFWLSAWAAQDKVVPDELKPWIPWVNKHIDFLDCPMTLGAEPLSEQHRLCAWPGKLNLSLSRTRGEFEQNWKVYKKSFVPLPGNSKAWPVMVTVNAQPTIIIDRGGYPYVELPKGTSKVMGYWKWDSQPESLHIPEVSRYLAAKLNGSPIDFPEIQGSHLFLAESEQKLEADSLDILAFRLIRDGQPITSNVQVELSVSGASRQVNLGPVLLDGFKPSKIVSDLPAFLNANGELIVTLRSGNWSLGVESYAGAELTRFTLSKPSDIWPTQEIWSFDDAPKVRIATLEGLSVVDPESVNVPSQWERYPSFLYSSNGVATVNEKLRGIPQNVSNRLTLNRRLWLDFDREQWSFDDRIAGEMRSEWRLDMGAPYQLLRADEAAEPLLITALNGEQTGVELRYPNVEVTASGSLSATSTVPVSGWSSSFEKVTWQLSLPPANRLLMATGAEFNNGWLNKWSLWDLFWLMIVVALCVHYGSKILAVTAGVSMTLMFHEQGAPLVSLTNLLLAFILYQQTALKNNVWVWIKRIYLGLSVLSFIVLLGLFTVQQIRVLIHPQLEHYSPTSSYGNNFSDAAPELLSAPPSKPRTQGPALEEKSVSKITVTGSRIKRSDVMQRYEENTVVQTGAGKPNWQWNEYRVEWNSPVSREQTVGLVIASPWMMTLWRLVMILGLFASVYFLAMRQWPQKLSINQFKSLTPLLLLIAITPFSQSGFSEVPSNAVLKELQQWLHQPEECAPHCVTLSGVRVLNDVRDKNDLLILELRADALADVAIPLPHSSEWHLTDVRINDRPSNWVVRKDNQDWLFVEKGRQKIALSGIISKRSSFAINFPMKPYNIQNLSSIWSTEGVHNGSLSGNALTLVKHPSAIAKDSAVSNESPSVANNNSQAVSIQPMVTIKRRFWFDTRWEVHTTVERIAPTSGEINVSVPLLPFERVITQQSQIKDGAIQLQLLSDEDSVDWRSSIERQSQLELSVATDAAFVEEWLVLVAHQWRFEVNGVNPVWPESIDRNDLWEFRYLPRKGESLTLNLEAPKPIEGESLAFDKLELMVTPGQLQESLKLSTQYRSSRGGQSSLRLGEGDHLKSWLDGSEVYLQLQEGDVDYTTAPGQHQLMLHWTRNQNMSFYSSLPEIDLKAPVSNLSISWKVPSDRWIIWTSGPVIGPAIIYWGELLAFLALALILWRTKILPIKAYQWLLLGLGLSMQSWGLLVLVTVWMLALAAHGRFRDKLGVDGFNVAQILLAIFSVLTIISLLVAIPMGLLSRPDMGIMGNGSNGYLLQWYLDKSSGAIPDVAIYSLPLWVFKTLMLAWALWLAFSIVKWIKWGWSVLNESEFLRSRPKTPKKQPAANKAMSSTQSSNHQDGELDSSTDNSSTDNSAADNSSKSEHAERDSGEGDSAEGGLADRDSAKPE</sequence>
<keyword evidence="2" id="KW-0472">Membrane</keyword>
<evidence type="ECO:0000256" key="1">
    <source>
        <dbReference type="SAM" id="MobiDB-lite"/>
    </source>
</evidence>
<evidence type="ECO:0000313" key="4">
    <source>
        <dbReference type="EMBL" id="WMS88725.1"/>
    </source>
</evidence>
<protein>
    <submittedName>
        <fullName evidence="4">Uncharacterized protein</fullName>
    </submittedName>
</protein>
<feature type="transmembrane region" description="Helical" evidence="2">
    <location>
        <begin position="1246"/>
        <end position="1268"/>
    </location>
</feature>
<feature type="transmembrane region" description="Helical" evidence="2">
    <location>
        <begin position="673"/>
        <end position="690"/>
    </location>
</feature>
<dbReference type="KEGG" id="plei:Q9312_07360"/>
<feature type="transmembrane region" description="Helical" evidence="2">
    <location>
        <begin position="468"/>
        <end position="487"/>
    </location>
</feature>